<keyword evidence="4" id="KW-0456">Lyase</keyword>
<keyword evidence="2" id="KW-0479">Metal-binding</keyword>
<keyword evidence="3" id="KW-0862">Zinc</keyword>
<dbReference type="InterPro" id="IPR006913">
    <property type="entry name" value="CENP-V/GFA"/>
</dbReference>
<dbReference type="Gene3D" id="3.90.1590.10">
    <property type="entry name" value="glutathione-dependent formaldehyde- activating enzyme (gfa)"/>
    <property type="match status" value="1"/>
</dbReference>
<accession>A0AA46TPJ8</accession>
<feature type="region of interest" description="Disordered" evidence="5">
    <location>
        <begin position="101"/>
        <end position="121"/>
    </location>
</feature>
<evidence type="ECO:0000256" key="5">
    <source>
        <dbReference type="SAM" id="MobiDB-lite"/>
    </source>
</evidence>
<dbReference type="PROSITE" id="PS51891">
    <property type="entry name" value="CENP_V_GFA"/>
    <property type="match status" value="1"/>
</dbReference>
<reference evidence="7" key="1">
    <citation type="submission" date="2022-05" db="EMBL/GenBank/DDBJ databases">
        <title>Complete sequence of a novel PHA-producing Halomonas strain.</title>
        <authorList>
            <person name="Zheng Z."/>
        </authorList>
    </citation>
    <scope>NUCLEOTIDE SEQUENCE</scope>
    <source>
        <strain evidence="7">ZZQ-149</strain>
    </source>
</reference>
<dbReference type="GO" id="GO:0046872">
    <property type="term" value="F:metal ion binding"/>
    <property type="evidence" value="ECO:0007669"/>
    <property type="project" value="UniProtKB-KW"/>
</dbReference>
<dbReference type="PANTHER" id="PTHR33337">
    <property type="entry name" value="GFA DOMAIN-CONTAINING PROTEIN"/>
    <property type="match status" value="1"/>
</dbReference>
<proteinExistence type="inferred from homology"/>
<dbReference type="EMBL" id="CP096973">
    <property type="protein sequence ID" value="UYO73992.1"/>
    <property type="molecule type" value="Genomic_DNA"/>
</dbReference>
<dbReference type="Proteomes" id="UP001164935">
    <property type="component" value="Chromosome"/>
</dbReference>
<evidence type="ECO:0000313" key="7">
    <source>
        <dbReference type="EMBL" id="UYO73992.1"/>
    </source>
</evidence>
<evidence type="ECO:0000256" key="3">
    <source>
        <dbReference type="ARBA" id="ARBA00022833"/>
    </source>
</evidence>
<dbReference type="GO" id="GO:0016846">
    <property type="term" value="F:carbon-sulfur lyase activity"/>
    <property type="evidence" value="ECO:0007669"/>
    <property type="project" value="InterPro"/>
</dbReference>
<dbReference type="SUPFAM" id="SSF51316">
    <property type="entry name" value="Mss4-like"/>
    <property type="match status" value="1"/>
</dbReference>
<name>A0AA46TPJ8_9GAMM</name>
<protein>
    <submittedName>
        <fullName evidence="7">GFA family protein</fullName>
    </submittedName>
</protein>
<keyword evidence="8" id="KW-1185">Reference proteome</keyword>
<sequence>MDKVTGSCLCGRVVYEVEGEYDSFVLCNCKRCQKGTGSSRAANIFFKEEKIKWVSGFDKINTYHHPNSLHRKTFCSVCGSGLPTSLEDFGLVFIPAGSIDSPINHSPSKELFADQRPEWVS</sequence>
<dbReference type="KEGG" id="hqn:M0220_14085"/>
<comment type="similarity">
    <text evidence="1">Belongs to the Gfa family.</text>
</comment>
<dbReference type="AlphaFoldDB" id="A0AA46TPJ8"/>
<gene>
    <name evidence="7" type="ORF">M0220_14085</name>
</gene>
<evidence type="ECO:0000256" key="2">
    <source>
        <dbReference type="ARBA" id="ARBA00022723"/>
    </source>
</evidence>
<dbReference type="Pfam" id="PF04828">
    <property type="entry name" value="GFA"/>
    <property type="match status" value="1"/>
</dbReference>
<dbReference type="RefSeq" id="WP_198023716.1">
    <property type="nucleotide sequence ID" value="NZ_CP096973.1"/>
</dbReference>
<feature type="domain" description="CENP-V/GFA" evidence="6">
    <location>
        <begin position="4"/>
        <end position="121"/>
    </location>
</feature>
<organism evidence="7 8">
    <name type="scientific">Halomonas qinghailakensis</name>
    <dbReference type="NCBI Taxonomy" id="2937790"/>
    <lineage>
        <taxon>Bacteria</taxon>
        <taxon>Pseudomonadati</taxon>
        <taxon>Pseudomonadota</taxon>
        <taxon>Gammaproteobacteria</taxon>
        <taxon>Oceanospirillales</taxon>
        <taxon>Halomonadaceae</taxon>
        <taxon>Halomonas</taxon>
    </lineage>
</organism>
<dbReference type="InterPro" id="IPR011057">
    <property type="entry name" value="Mss4-like_sf"/>
</dbReference>
<evidence type="ECO:0000256" key="4">
    <source>
        <dbReference type="ARBA" id="ARBA00023239"/>
    </source>
</evidence>
<evidence type="ECO:0000313" key="8">
    <source>
        <dbReference type="Proteomes" id="UP001164935"/>
    </source>
</evidence>
<evidence type="ECO:0000259" key="6">
    <source>
        <dbReference type="PROSITE" id="PS51891"/>
    </source>
</evidence>
<evidence type="ECO:0000256" key="1">
    <source>
        <dbReference type="ARBA" id="ARBA00005495"/>
    </source>
</evidence>
<feature type="compositionally biased region" description="Basic and acidic residues" evidence="5">
    <location>
        <begin position="107"/>
        <end position="121"/>
    </location>
</feature>
<dbReference type="PANTHER" id="PTHR33337:SF40">
    <property type="entry name" value="CENP-V_GFA DOMAIN-CONTAINING PROTEIN-RELATED"/>
    <property type="match status" value="1"/>
</dbReference>